<reference evidence="1" key="1">
    <citation type="submission" date="2013-07" db="EMBL/GenBank/DDBJ databases">
        <title>The genome of Eucalyptus grandis.</title>
        <authorList>
            <person name="Schmutz J."/>
            <person name="Hayes R."/>
            <person name="Myburg A."/>
            <person name="Tuskan G."/>
            <person name="Grattapaglia D."/>
            <person name="Rokhsar D.S."/>
        </authorList>
    </citation>
    <scope>NUCLEOTIDE SEQUENCE</scope>
    <source>
        <tissue evidence="1">Leaf extractions</tissue>
    </source>
</reference>
<protein>
    <recommendedName>
        <fullName evidence="2">DUF4283 domain-containing protein</fullName>
    </recommendedName>
</protein>
<gene>
    <name evidence="1" type="ORF">EUGRSUZ_A00179</name>
</gene>
<proteinExistence type="predicted"/>
<evidence type="ECO:0000313" key="1">
    <source>
        <dbReference type="EMBL" id="KCW87789.1"/>
    </source>
</evidence>
<dbReference type="OMA" id="VRVHIDI"/>
<dbReference type="PANTHER" id="PTHR31286:SF99">
    <property type="entry name" value="DUF4283 DOMAIN-CONTAINING PROTEIN"/>
    <property type="match status" value="1"/>
</dbReference>
<feature type="non-terminal residue" evidence="1">
    <location>
        <position position="126"/>
    </location>
</feature>
<dbReference type="STRING" id="71139.A0A059DBC4"/>
<evidence type="ECO:0008006" key="2">
    <source>
        <dbReference type="Google" id="ProtNLM"/>
    </source>
</evidence>
<organism evidence="1">
    <name type="scientific">Eucalyptus grandis</name>
    <name type="common">Flooded gum</name>
    <dbReference type="NCBI Taxonomy" id="71139"/>
    <lineage>
        <taxon>Eukaryota</taxon>
        <taxon>Viridiplantae</taxon>
        <taxon>Streptophyta</taxon>
        <taxon>Embryophyta</taxon>
        <taxon>Tracheophyta</taxon>
        <taxon>Spermatophyta</taxon>
        <taxon>Magnoliopsida</taxon>
        <taxon>eudicotyledons</taxon>
        <taxon>Gunneridae</taxon>
        <taxon>Pentapetalae</taxon>
        <taxon>rosids</taxon>
        <taxon>malvids</taxon>
        <taxon>Myrtales</taxon>
        <taxon>Myrtaceae</taxon>
        <taxon>Myrtoideae</taxon>
        <taxon>Eucalypteae</taxon>
        <taxon>Eucalyptus</taxon>
    </lineage>
</organism>
<dbReference type="AlphaFoldDB" id="A0A059DBC4"/>
<sequence length="126" mass="14580">LEAEKQRVFDSGPWSFGSNLLVLKQCDPDTPDICYEFNHYDLWVNFFGLPIGRVTDAVVREIASKIGDVVDVKLEAKGNINYKIGRARVKLNLENPLKTGVLVNLDRKRLWVEFKYERLPHYCYSC</sequence>
<feature type="non-terminal residue" evidence="1">
    <location>
        <position position="1"/>
    </location>
</feature>
<dbReference type="InParanoid" id="A0A059DBC4"/>
<dbReference type="InterPro" id="IPR040256">
    <property type="entry name" value="At4g02000-like"/>
</dbReference>
<accession>A0A059DBC4</accession>
<name>A0A059DBC4_EUCGR</name>
<dbReference type="EMBL" id="KK198753">
    <property type="protein sequence ID" value="KCW87789.1"/>
    <property type="molecule type" value="Genomic_DNA"/>
</dbReference>
<dbReference type="PANTHER" id="PTHR31286">
    <property type="entry name" value="GLYCINE-RICH CELL WALL STRUCTURAL PROTEIN 1.8-LIKE"/>
    <property type="match status" value="1"/>
</dbReference>
<dbReference type="FunCoup" id="A0A059DBC4">
    <property type="interactions" value="4"/>
</dbReference>